<dbReference type="EMBL" id="JAGMUV010000029">
    <property type="protein sequence ID" value="KAH7116366.1"/>
    <property type="molecule type" value="Genomic_DNA"/>
</dbReference>
<keyword evidence="2" id="KW-1185">Reference proteome</keyword>
<gene>
    <name evidence="1" type="ORF">EDB81DRAFT_819176</name>
</gene>
<dbReference type="AlphaFoldDB" id="A0A9P9DCM1"/>
<dbReference type="OrthoDB" id="2922289at2759"/>
<accession>A0A9P9DCM1</accession>
<reference evidence="1" key="1">
    <citation type="journal article" date="2021" name="Nat. Commun.">
        <title>Genetic determinants of endophytism in the Arabidopsis root mycobiome.</title>
        <authorList>
            <person name="Mesny F."/>
            <person name="Miyauchi S."/>
            <person name="Thiergart T."/>
            <person name="Pickel B."/>
            <person name="Atanasova L."/>
            <person name="Karlsson M."/>
            <person name="Huettel B."/>
            <person name="Barry K.W."/>
            <person name="Haridas S."/>
            <person name="Chen C."/>
            <person name="Bauer D."/>
            <person name="Andreopoulos W."/>
            <person name="Pangilinan J."/>
            <person name="LaButti K."/>
            <person name="Riley R."/>
            <person name="Lipzen A."/>
            <person name="Clum A."/>
            <person name="Drula E."/>
            <person name="Henrissat B."/>
            <person name="Kohler A."/>
            <person name="Grigoriev I.V."/>
            <person name="Martin F.M."/>
            <person name="Hacquard S."/>
        </authorList>
    </citation>
    <scope>NUCLEOTIDE SEQUENCE</scope>
    <source>
        <strain evidence="1">MPI-CAGE-AT-0147</strain>
    </source>
</reference>
<name>A0A9P9DCM1_9HYPO</name>
<comment type="caution">
    <text evidence="1">The sequence shown here is derived from an EMBL/GenBank/DDBJ whole genome shotgun (WGS) entry which is preliminary data.</text>
</comment>
<organism evidence="1 2">
    <name type="scientific">Dactylonectria macrodidyma</name>
    <dbReference type="NCBI Taxonomy" id="307937"/>
    <lineage>
        <taxon>Eukaryota</taxon>
        <taxon>Fungi</taxon>
        <taxon>Dikarya</taxon>
        <taxon>Ascomycota</taxon>
        <taxon>Pezizomycotina</taxon>
        <taxon>Sordariomycetes</taxon>
        <taxon>Hypocreomycetidae</taxon>
        <taxon>Hypocreales</taxon>
        <taxon>Nectriaceae</taxon>
        <taxon>Dactylonectria</taxon>
    </lineage>
</organism>
<sequence>MLDLTTGWLPRNMVDWEEKAAHRADTLGFPRATLVLEAQAYLMGVLCSIMERILDGVDPSQPPRVEKW</sequence>
<evidence type="ECO:0000313" key="2">
    <source>
        <dbReference type="Proteomes" id="UP000738349"/>
    </source>
</evidence>
<dbReference type="Proteomes" id="UP000738349">
    <property type="component" value="Unassembled WGS sequence"/>
</dbReference>
<protein>
    <submittedName>
        <fullName evidence="1">Uncharacterized protein</fullName>
    </submittedName>
</protein>
<evidence type="ECO:0000313" key="1">
    <source>
        <dbReference type="EMBL" id="KAH7116366.1"/>
    </source>
</evidence>
<proteinExistence type="predicted"/>